<dbReference type="RefSeq" id="XP_013906597.1">
    <property type="nucleotide sequence ID" value="XM_014051143.1"/>
</dbReference>
<keyword evidence="4" id="KW-0068">Autocatalytic cleavage</keyword>
<dbReference type="SUPFAM" id="SSF56235">
    <property type="entry name" value="N-terminal nucleophile aminohydrolases (Ntn hydrolases)"/>
    <property type="match status" value="1"/>
</dbReference>
<dbReference type="InterPro" id="IPR000246">
    <property type="entry name" value="Peptidase_T2"/>
</dbReference>
<dbReference type="EMBL" id="KK100248">
    <property type="protein sequence ID" value="KIZ07578.1"/>
    <property type="molecule type" value="Genomic_DNA"/>
</dbReference>
<dbReference type="GeneID" id="25726488"/>
<dbReference type="Pfam" id="PF01112">
    <property type="entry name" value="Asparaginase_2"/>
    <property type="match status" value="1"/>
</dbReference>
<sequence>MEAALQIGVQILEAGGSALDAAVACVVALEENPRFNAGRGSVLTASGRHELEASVMTQDKRCGAAALLTRVRNPILLARRVMERTPHIFLAGPPAEEFAAAQGLEVVPSNEWFTTEQRRQQWEAHKASGAVAK</sequence>
<gene>
    <name evidence="5" type="ORF">MNEG_0370</name>
</gene>
<evidence type="ECO:0000256" key="2">
    <source>
        <dbReference type="ARBA" id="ARBA00011601"/>
    </source>
</evidence>
<organism evidence="5 6">
    <name type="scientific">Monoraphidium neglectum</name>
    <dbReference type="NCBI Taxonomy" id="145388"/>
    <lineage>
        <taxon>Eukaryota</taxon>
        <taxon>Viridiplantae</taxon>
        <taxon>Chlorophyta</taxon>
        <taxon>core chlorophytes</taxon>
        <taxon>Chlorophyceae</taxon>
        <taxon>CS clade</taxon>
        <taxon>Sphaeropleales</taxon>
        <taxon>Selenastraceae</taxon>
        <taxon>Monoraphidium</taxon>
    </lineage>
</organism>
<dbReference type="STRING" id="145388.A0A0D2KBR0"/>
<name>A0A0D2KBR0_9CHLO</name>
<dbReference type="Proteomes" id="UP000054498">
    <property type="component" value="Unassembled WGS sequence"/>
</dbReference>
<comment type="catalytic activity">
    <reaction evidence="1">
        <text>Cleavage of a beta-linked Asp residue from the N-terminus of a polypeptide.</text>
        <dbReference type="EC" id="3.4.19.5"/>
    </reaction>
</comment>
<dbReference type="GO" id="GO:0016811">
    <property type="term" value="F:hydrolase activity, acting on carbon-nitrogen (but not peptide) bonds, in linear amides"/>
    <property type="evidence" value="ECO:0007669"/>
    <property type="project" value="UniProtKB-ARBA"/>
</dbReference>
<keyword evidence="6" id="KW-1185">Reference proteome</keyword>
<dbReference type="GO" id="GO:0008798">
    <property type="term" value="F:beta-aspartyl-peptidase activity"/>
    <property type="evidence" value="ECO:0007669"/>
    <property type="project" value="UniProtKB-EC"/>
</dbReference>
<dbReference type="InterPro" id="IPR029055">
    <property type="entry name" value="Ntn_hydrolases_N"/>
</dbReference>
<protein>
    <recommendedName>
        <fullName evidence="3">beta-aspartyl-peptidase</fullName>
        <ecNumber evidence="3">3.4.19.5</ecNumber>
    </recommendedName>
</protein>
<dbReference type="PANTHER" id="PTHR10188">
    <property type="entry name" value="L-ASPARAGINASE"/>
    <property type="match status" value="1"/>
</dbReference>
<evidence type="ECO:0000256" key="4">
    <source>
        <dbReference type="ARBA" id="ARBA00022813"/>
    </source>
</evidence>
<evidence type="ECO:0000256" key="3">
    <source>
        <dbReference type="ARBA" id="ARBA00012879"/>
    </source>
</evidence>
<dbReference type="KEGG" id="mng:MNEG_0370"/>
<reference evidence="5 6" key="1">
    <citation type="journal article" date="2013" name="BMC Genomics">
        <title>Reconstruction of the lipid metabolism for the microalga Monoraphidium neglectum from its genome sequence reveals characteristics suitable for biofuel production.</title>
        <authorList>
            <person name="Bogen C."/>
            <person name="Al-Dilaimi A."/>
            <person name="Albersmeier A."/>
            <person name="Wichmann J."/>
            <person name="Grundmann M."/>
            <person name="Rupp O."/>
            <person name="Lauersen K.J."/>
            <person name="Blifernez-Klassen O."/>
            <person name="Kalinowski J."/>
            <person name="Goesmann A."/>
            <person name="Mussgnug J.H."/>
            <person name="Kruse O."/>
        </authorList>
    </citation>
    <scope>NUCLEOTIDE SEQUENCE [LARGE SCALE GENOMIC DNA]</scope>
    <source>
        <strain evidence="5 6">SAG 48.87</strain>
    </source>
</reference>
<keyword evidence="5" id="KW-0378">Hydrolase</keyword>
<proteinExistence type="predicted"/>
<dbReference type="PANTHER" id="PTHR10188:SF6">
    <property type="entry name" value="N(4)-(BETA-N-ACETYLGLUCOSAMINYL)-L-ASPARAGINASE"/>
    <property type="match status" value="1"/>
</dbReference>
<comment type="subunit">
    <text evidence="2">Heterotetramer of two alpha and two beta chains arranged as a dimer of alpha/beta heterodimers.</text>
</comment>
<dbReference type="AlphaFoldDB" id="A0A0D2KBR0"/>
<evidence type="ECO:0000313" key="5">
    <source>
        <dbReference type="EMBL" id="KIZ07578.1"/>
    </source>
</evidence>
<evidence type="ECO:0000313" key="6">
    <source>
        <dbReference type="Proteomes" id="UP000054498"/>
    </source>
</evidence>
<accession>A0A0D2KBR0</accession>
<dbReference type="OrthoDB" id="543439at2759"/>
<dbReference type="EC" id="3.4.19.5" evidence="3"/>
<evidence type="ECO:0000256" key="1">
    <source>
        <dbReference type="ARBA" id="ARBA00000306"/>
    </source>
</evidence>